<name>A0ABX7JW93_9PSED</name>
<keyword evidence="2" id="KW-1185">Reference proteome</keyword>
<evidence type="ECO:0000313" key="1">
    <source>
        <dbReference type="EMBL" id="QSB38448.1"/>
    </source>
</evidence>
<protein>
    <submittedName>
        <fullName evidence="1">Uncharacterized protein</fullName>
    </submittedName>
</protein>
<organism evidence="1 2">
    <name type="scientific">Pseudomonas hygromyciniae</name>
    <dbReference type="NCBI Taxonomy" id="2812000"/>
    <lineage>
        <taxon>Bacteria</taxon>
        <taxon>Pseudomonadati</taxon>
        <taxon>Pseudomonadota</taxon>
        <taxon>Gammaproteobacteria</taxon>
        <taxon>Pseudomonadales</taxon>
        <taxon>Pseudomonadaceae</taxon>
        <taxon>Pseudomonas</taxon>
    </lineage>
</organism>
<proteinExistence type="predicted"/>
<dbReference type="EMBL" id="CP070506">
    <property type="protein sequence ID" value="QSB38448.1"/>
    <property type="molecule type" value="Genomic_DNA"/>
</dbReference>
<dbReference type="RefSeq" id="WP_205478286.1">
    <property type="nucleotide sequence ID" value="NZ_CP070506.1"/>
</dbReference>
<sequence length="229" mass="25363">MYIKLTQNCDRCIVLKTVSSSIVAYDEKNNLIKGARKNSTVKIAEFSHEQKIEHCEIPPEDAERFTNWREEQIRRIHIALLGNASEGMHGGIPQAKTKSTMGKSEIKIGEFSGVILGGILINPGTHLTPELDLDREGLENVLIATSEVKSDLLNICKRILYTIQTNGKKYCSAEDAREMLVAHSALGCALDSRGIGYVIKKDDSAQIPSPADQGTTLFNKIKKEVQLIR</sequence>
<accession>A0ABX7JW93</accession>
<reference evidence="1 2" key="1">
    <citation type="submission" date="2021-02" db="EMBL/GenBank/DDBJ databases">
        <title>Genomic and phenotypic characterization of Pseudomonas hygromyciniae, a novel bacterial species discovered from a commercially purchased antibiotic vial.</title>
        <authorList>
            <person name="Turner T.L."/>
            <person name="Mitra S.D."/>
            <person name="Kochan T.J."/>
            <person name="Pincus N.B."/>
            <person name="Lebrun-Corbin M."/>
            <person name="Cheung B."/>
            <person name="Gatesy S.W."/>
            <person name="Afzal T."/>
            <person name="Ozer E.A."/>
            <person name="Hauser A.R."/>
        </authorList>
    </citation>
    <scope>NUCLEOTIDE SEQUENCE [LARGE SCALE GENOMIC DNA]</scope>
    <source>
        <strain evidence="1 2">SDM007</strain>
    </source>
</reference>
<dbReference type="Proteomes" id="UP000663249">
    <property type="component" value="Chromosome"/>
</dbReference>
<evidence type="ECO:0000313" key="2">
    <source>
        <dbReference type="Proteomes" id="UP000663249"/>
    </source>
</evidence>
<gene>
    <name evidence="1" type="ORF">JTY93_19575</name>
</gene>